<evidence type="ECO:0000313" key="2">
    <source>
        <dbReference type="Proteomes" id="UP001610990"/>
    </source>
</evidence>
<accession>A0ABW7RD68</accession>
<reference evidence="1 2" key="1">
    <citation type="submission" date="2024-10" db="EMBL/GenBank/DDBJ databases">
        <title>The Natural Products Discovery Center: Release of the First 8490 Sequenced Strains for Exploring Actinobacteria Biosynthetic Diversity.</title>
        <authorList>
            <person name="Kalkreuter E."/>
            <person name="Kautsar S.A."/>
            <person name="Yang D."/>
            <person name="Bader C.D."/>
            <person name="Teijaro C.N."/>
            <person name="Fluegel L."/>
            <person name="Davis C.M."/>
            <person name="Simpson J.R."/>
            <person name="Lauterbach L."/>
            <person name="Steele A.D."/>
            <person name="Gui C."/>
            <person name="Meng S."/>
            <person name="Li G."/>
            <person name="Viehrig K."/>
            <person name="Ye F."/>
            <person name="Su P."/>
            <person name="Kiefer A.F."/>
            <person name="Nichols A."/>
            <person name="Cepeda A.J."/>
            <person name="Yan W."/>
            <person name="Fan B."/>
            <person name="Jiang Y."/>
            <person name="Adhikari A."/>
            <person name="Zheng C.-J."/>
            <person name="Schuster L."/>
            <person name="Cowan T.M."/>
            <person name="Smanski M.J."/>
            <person name="Chevrette M.G."/>
            <person name="De Carvalho L.P.S."/>
            <person name="Shen B."/>
        </authorList>
    </citation>
    <scope>NUCLEOTIDE SEQUENCE [LARGE SCALE GENOMIC DNA]</scope>
    <source>
        <strain evidence="1 2">NPDC018013</strain>
    </source>
</reference>
<proteinExistence type="predicted"/>
<dbReference type="EMBL" id="JBIRGH010000009">
    <property type="protein sequence ID" value="MFH8586010.1"/>
    <property type="molecule type" value="Genomic_DNA"/>
</dbReference>
<dbReference type="RefSeq" id="WP_397672973.1">
    <property type="nucleotide sequence ID" value="NZ_JBIRGH010000009.1"/>
</dbReference>
<keyword evidence="2" id="KW-1185">Reference proteome</keyword>
<evidence type="ECO:0000313" key="1">
    <source>
        <dbReference type="EMBL" id="MFH8586010.1"/>
    </source>
</evidence>
<dbReference type="Proteomes" id="UP001610990">
    <property type="component" value="Unassembled WGS sequence"/>
</dbReference>
<comment type="caution">
    <text evidence="1">The sequence shown here is derived from an EMBL/GenBank/DDBJ whole genome shotgun (WGS) entry which is preliminary data.</text>
</comment>
<sequence length="82" mass="8818">MPHPAPSWASVHPSERLADAPVVRRAARWWLVSPSGTLLASDPAFTGELDRFATDMAAANRAVADLHNGRDACDTPVGEARR</sequence>
<gene>
    <name evidence="1" type="ORF">ACH4GP_16605</name>
</gene>
<organism evidence="1 2">
    <name type="scientific">Streptomyces celluloflavus</name>
    <dbReference type="NCBI Taxonomy" id="58344"/>
    <lineage>
        <taxon>Bacteria</taxon>
        <taxon>Bacillati</taxon>
        <taxon>Actinomycetota</taxon>
        <taxon>Actinomycetes</taxon>
        <taxon>Kitasatosporales</taxon>
        <taxon>Streptomycetaceae</taxon>
        <taxon>Streptomyces</taxon>
    </lineage>
</organism>
<protein>
    <submittedName>
        <fullName evidence="1">Uncharacterized protein</fullName>
    </submittedName>
</protein>
<name>A0ABW7RD68_9ACTN</name>